<dbReference type="EMBL" id="WJXA01000008">
    <property type="protein sequence ID" value="KAF7134630.1"/>
    <property type="molecule type" value="Genomic_DNA"/>
</dbReference>
<evidence type="ECO:0000313" key="2">
    <source>
        <dbReference type="Proteomes" id="UP000626092"/>
    </source>
</evidence>
<evidence type="ECO:0000313" key="1">
    <source>
        <dbReference type="EMBL" id="KAF7134630.1"/>
    </source>
</evidence>
<accession>A0A834GL06</accession>
<name>A0A834GL06_RHOSS</name>
<keyword evidence="2" id="KW-1185">Reference proteome</keyword>
<dbReference type="PANTHER" id="PTHR36391:SF1">
    <property type="entry name" value="FURRY"/>
    <property type="match status" value="1"/>
</dbReference>
<gene>
    <name evidence="1" type="ORF">RHSIM_Rhsim08G0075200</name>
</gene>
<dbReference type="Proteomes" id="UP000626092">
    <property type="component" value="Unassembled WGS sequence"/>
</dbReference>
<sequence>MTSAAKSLLQTLRRYIKKPWEITGPVAGPEYMDAVPKATEYRVFCPATVPQKAIIPNSDPETVFDIKYFSRDQRRNRPPIGRTVLKKADVVKMMRETSFDVNDFPRVYLTDKVEEDMNAIGGGSVELGEVSVVGATPYSAILCCVCTCHVECNVEFFEGSGPNVISTVTSSKQFKASTMGTSQSLIMKRRELVSVCASPTAVHQLLDRSGGLDEVEALTPTPVTLSLNFYVQARAQPNFSTPSVARLGLA</sequence>
<protein>
    <submittedName>
        <fullName evidence="1">Uncharacterized protein</fullName>
    </submittedName>
</protein>
<dbReference type="PANTHER" id="PTHR36391">
    <property type="entry name" value="FURRY"/>
    <property type="match status" value="1"/>
</dbReference>
<organism evidence="1 2">
    <name type="scientific">Rhododendron simsii</name>
    <name type="common">Sims's rhododendron</name>
    <dbReference type="NCBI Taxonomy" id="118357"/>
    <lineage>
        <taxon>Eukaryota</taxon>
        <taxon>Viridiplantae</taxon>
        <taxon>Streptophyta</taxon>
        <taxon>Embryophyta</taxon>
        <taxon>Tracheophyta</taxon>
        <taxon>Spermatophyta</taxon>
        <taxon>Magnoliopsida</taxon>
        <taxon>eudicotyledons</taxon>
        <taxon>Gunneridae</taxon>
        <taxon>Pentapetalae</taxon>
        <taxon>asterids</taxon>
        <taxon>Ericales</taxon>
        <taxon>Ericaceae</taxon>
        <taxon>Ericoideae</taxon>
        <taxon>Rhodoreae</taxon>
        <taxon>Rhododendron</taxon>
    </lineage>
</organism>
<comment type="caution">
    <text evidence="1">The sequence shown here is derived from an EMBL/GenBank/DDBJ whole genome shotgun (WGS) entry which is preliminary data.</text>
</comment>
<reference evidence="1" key="1">
    <citation type="submission" date="2019-11" db="EMBL/GenBank/DDBJ databases">
        <authorList>
            <person name="Liu Y."/>
            <person name="Hou J."/>
            <person name="Li T.-Q."/>
            <person name="Guan C.-H."/>
            <person name="Wu X."/>
            <person name="Wu H.-Z."/>
            <person name="Ling F."/>
            <person name="Zhang R."/>
            <person name="Shi X.-G."/>
            <person name="Ren J.-P."/>
            <person name="Chen E.-F."/>
            <person name="Sun J.-M."/>
        </authorList>
    </citation>
    <scope>NUCLEOTIDE SEQUENCE</scope>
    <source>
        <strain evidence="1">Adult_tree_wgs_1</strain>
        <tissue evidence="1">Leaves</tissue>
    </source>
</reference>
<proteinExistence type="predicted"/>
<dbReference type="AlphaFoldDB" id="A0A834GL06"/>
<dbReference type="OrthoDB" id="1904516at2759"/>